<evidence type="ECO:0000313" key="2">
    <source>
        <dbReference type="Proteomes" id="UP000664360"/>
    </source>
</evidence>
<name>A0ABZ2T0H2_9ENTE</name>
<reference evidence="1 2" key="1">
    <citation type="submission" date="2021-03" db="EMBL/GenBank/DDBJ databases">
        <authorList>
            <person name="Gilmore M.S."/>
            <person name="Schwartzman J."/>
            <person name="Van Tyne D."/>
            <person name="Martin M."/>
            <person name="Earl A.M."/>
            <person name="Manson A.L."/>
            <person name="Straub T."/>
            <person name="Salamzade R."/>
            <person name="Saavedra J."/>
            <person name="Lebreton F."/>
            <person name="Prichula J."/>
            <person name="Schaufler K."/>
            <person name="Gaca A."/>
            <person name="Sgardioli B."/>
            <person name="Wagenaar J."/>
            <person name="Strong T."/>
        </authorList>
    </citation>
    <scope>NUCLEOTIDE SEQUENCE [LARGE SCALE GENOMIC DNA]</scope>
    <source>
        <strain evidence="1 2">DIV1094</strain>
    </source>
</reference>
<protein>
    <submittedName>
        <fullName evidence="1">Uncharacterized protein</fullName>
    </submittedName>
</protein>
<dbReference type="Proteomes" id="UP000664360">
    <property type="component" value="Chromosome"/>
</dbReference>
<dbReference type="RefSeq" id="WP_206857820.1">
    <property type="nucleotide sequence ID" value="NZ_CP147250.1"/>
</dbReference>
<evidence type="ECO:0000313" key="1">
    <source>
        <dbReference type="EMBL" id="WYJ80870.1"/>
    </source>
</evidence>
<organism evidence="1 2">
    <name type="scientific">Candidatus Enterococcus mangumiae</name>
    <dbReference type="NCBI Taxonomy" id="2230878"/>
    <lineage>
        <taxon>Bacteria</taxon>
        <taxon>Bacillati</taxon>
        <taxon>Bacillota</taxon>
        <taxon>Bacilli</taxon>
        <taxon>Lactobacillales</taxon>
        <taxon>Enterococcaceae</taxon>
        <taxon>Enterococcus</taxon>
    </lineage>
</organism>
<sequence>MTDNESKEMKQIEEIYWLKKLELDNKMADLEAEKRSFNRYLDQLAEKIPMIQRLFSNEESIDPRVAYRLINDTREEGQYLVRKALHKIEDELAENQQNYHSAKSNHKNF</sequence>
<accession>A0ABZ2T0H2</accession>
<reference evidence="1 2" key="2">
    <citation type="submission" date="2024-03" db="EMBL/GenBank/DDBJ databases">
        <title>The Genome Sequence of Enterococcus sp. DIV1094.</title>
        <authorList>
            <consortium name="The Broad Institute Genomics Platform"/>
            <consortium name="The Broad Institute Microbial Omics Core"/>
            <consortium name="The Broad Institute Genomic Center for Infectious Diseases"/>
            <person name="Earl A."/>
            <person name="Manson A."/>
            <person name="Gilmore M."/>
            <person name="Schwartman J."/>
            <person name="Shea T."/>
            <person name="Abouelleil A."/>
            <person name="Cao P."/>
            <person name="Chapman S."/>
            <person name="Cusick C."/>
            <person name="Young S."/>
            <person name="Neafsey D."/>
            <person name="Nusbaum C."/>
            <person name="Birren B."/>
        </authorList>
    </citation>
    <scope>NUCLEOTIDE SEQUENCE [LARGE SCALE GENOMIC DNA]</scope>
    <source>
        <strain evidence="1 2">DIV1094</strain>
    </source>
</reference>
<dbReference type="EMBL" id="CP147250">
    <property type="protein sequence ID" value="WYJ80870.1"/>
    <property type="molecule type" value="Genomic_DNA"/>
</dbReference>
<keyword evidence="2" id="KW-1185">Reference proteome</keyword>
<gene>
    <name evidence="1" type="ORF">DOK79_002454</name>
</gene>
<proteinExistence type="predicted"/>